<keyword evidence="3" id="KW-1185">Reference proteome</keyword>
<organism evidence="2 3">
    <name type="scientific">Meganyctiphanes norvegica</name>
    <name type="common">Northern krill</name>
    <name type="synonym">Thysanopoda norvegica</name>
    <dbReference type="NCBI Taxonomy" id="48144"/>
    <lineage>
        <taxon>Eukaryota</taxon>
        <taxon>Metazoa</taxon>
        <taxon>Ecdysozoa</taxon>
        <taxon>Arthropoda</taxon>
        <taxon>Crustacea</taxon>
        <taxon>Multicrustacea</taxon>
        <taxon>Malacostraca</taxon>
        <taxon>Eumalacostraca</taxon>
        <taxon>Eucarida</taxon>
        <taxon>Euphausiacea</taxon>
        <taxon>Euphausiidae</taxon>
        <taxon>Meganyctiphanes</taxon>
    </lineage>
</organism>
<evidence type="ECO:0000313" key="2">
    <source>
        <dbReference type="EMBL" id="CAL4134483.1"/>
    </source>
</evidence>
<feature type="compositionally biased region" description="Basic residues" evidence="1">
    <location>
        <begin position="278"/>
        <end position="291"/>
    </location>
</feature>
<proteinExistence type="predicted"/>
<feature type="non-terminal residue" evidence="2">
    <location>
        <position position="1"/>
    </location>
</feature>
<evidence type="ECO:0000313" key="3">
    <source>
        <dbReference type="Proteomes" id="UP001497623"/>
    </source>
</evidence>
<comment type="caution">
    <text evidence="2">The sequence shown here is derived from an EMBL/GenBank/DDBJ whole genome shotgun (WGS) entry which is preliminary data.</text>
</comment>
<dbReference type="Proteomes" id="UP001497623">
    <property type="component" value="Unassembled WGS sequence"/>
</dbReference>
<gene>
    <name evidence="2" type="ORF">MNOR_LOCUS27422</name>
</gene>
<evidence type="ECO:0000256" key="1">
    <source>
        <dbReference type="SAM" id="MobiDB-lite"/>
    </source>
</evidence>
<protein>
    <submittedName>
        <fullName evidence="2">Uncharacterized protein</fullName>
    </submittedName>
</protein>
<feature type="region of interest" description="Disordered" evidence="1">
    <location>
        <begin position="271"/>
        <end position="291"/>
    </location>
</feature>
<accession>A0AAV2RNU9</accession>
<dbReference type="AlphaFoldDB" id="A0AAV2RNU9"/>
<name>A0AAV2RNU9_MEGNR</name>
<reference evidence="2 3" key="1">
    <citation type="submission" date="2024-05" db="EMBL/GenBank/DDBJ databases">
        <authorList>
            <person name="Wallberg A."/>
        </authorList>
    </citation>
    <scope>NUCLEOTIDE SEQUENCE [LARGE SCALE GENOMIC DNA]</scope>
</reference>
<sequence>SNITINPYIVLGNIKQFNNHSHVPQSIFDNTTALLNTSFTFFPPEYDPHIPIQASRVITMSAVTQTIDEADIPYYEIMKANYPGGEQIQLFSIDYGSNLKADKKHKYDGVSFIRSDLSDIDKSENDKTDGIMYIGAGIDLTKQDEDENYYDEDTSSENELNYSDMDQYDESNEYNNNENDVDNTEITNETTTFTNHSLKPTESNNNSDNELKDNLFYVGLDNDDDDNEDTVYNFMKFDTYKLENKETDNGNLIYLTQIDQNIEIGSEDEDYFSDQKSKSNKKYKRHRQHMNKRKDKHFTAHILPGNKINLRSVCRSGDNCQESATRSWLRVSRGYLLALAETSPTCVLWLVCQAAAEAAHEGVVGALAATIASGLASQFPSLVAGARTRDLVTARNIGLKRPKDCTAFKRNHCRLIEEDYG</sequence>
<dbReference type="EMBL" id="CAXKWB010028846">
    <property type="protein sequence ID" value="CAL4134483.1"/>
    <property type="molecule type" value="Genomic_DNA"/>
</dbReference>